<comment type="caution">
    <text evidence="1">The sequence shown here is derived from an EMBL/GenBank/DDBJ whole genome shotgun (WGS) entry which is preliminary data.</text>
</comment>
<name>A0A9W7X9P9_9POAL</name>
<gene>
    <name evidence="1" type="ORF">BS78_K077300</name>
</gene>
<keyword evidence="2" id="KW-1185">Reference proteome</keyword>
<evidence type="ECO:0000313" key="2">
    <source>
        <dbReference type="Proteomes" id="UP001164776"/>
    </source>
</evidence>
<dbReference type="AlphaFoldDB" id="A0A9W7X9P9"/>
<dbReference type="Proteomes" id="UP001164776">
    <property type="component" value="Unassembled WGS sequence"/>
</dbReference>
<protein>
    <submittedName>
        <fullName evidence="1">Uncharacterized protein</fullName>
    </submittedName>
</protein>
<reference evidence="1 2" key="1">
    <citation type="submission" date="2022-10" db="EMBL/GenBank/DDBJ databases">
        <title>WGS assembly of Paspalum vaginatum 540-79.</title>
        <authorList>
            <person name="Sun G."/>
            <person name="Wase N."/>
            <person name="Shu S."/>
            <person name="Jenkins J."/>
            <person name="Zhou B."/>
            <person name="Torres-Rodriguez J."/>
            <person name="Chen C."/>
            <person name="Sandor L."/>
            <person name="Plott C."/>
            <person name="Yoshinga Y."/>
            <person name="Daum C."/>
            <person name="Qi P."/>
            <person name="Barry K."/>
            <person name="Lipzen A."/>
            <person name="Berry L."/>
            <person name="Pedersen C."/>
            <person name="Gottilla T."/>
            <person name="Foltz A."/>
            <person name="Yu H."/>
            <person name="O'Malley R."/>
            <person name="Zhang C."/>
            <person name="Devos K."/>
            <person name="Sigmon B."/>
            <person name="Yu B."/>
            <person name="Obata T."/>
            <person name="Schmutz J."/>
            <person name="Schnable J."/>
        </authorList>
    </citation>
    <scope>NUCLEOTIDE SEQUENCE [LARGE SCALE GENOMIC DNA]</scope>
    <source>
        <strain evidence="2">cv. 540-79</strain>
    </source>
</reference>
<dbReference type="EMBL" id="MU630124">
    <property type="protein sequence ID" value="KAJ1254354.1"/>
    <property type="molecule type" value="Genomic_DNA"/>
</dbReference>
<sequence>MNAVITPPWNPTNAHSPRPIKGVRGLTSSLHSFPLTPLHSIPSALLSPRRRGFCCRSSSSPHRCYCYPLAGVSGRAIR</sequence>
<organism evidence="1 2">
    <name type="scientific">Paspalum vaginatum</name>
    <name type="common">seashore paspalum</name>
    <dbReference type="NCBI Taxonomy" id="158149"/>
    <lineage>
        <taxon>Eukaryota</taxon>
        <taxon>Viridiplantae</taxon>
        <taxon>Streptophyta</taxon>
        <taxon>Embryophyta</taxon>
        <taxon>Tracheophyta</taxon>
        <taxon>Spermatophyta</taxon>
        <taxon>Magnoliopsida</taxon>
        <taxon>Liliopsida</taxon>
        <taxon>Poales</taxon>
        <taxon>Poaceae</taxon>
        <taxon>PACMAD clade</taxon>
        <taxon>Panicoideae</taxon>
        <taxon>Andropogonodae</taxon>
        <taxon>Paspaleae</taxon>
        <taxon>Paspalinae</taxon>
        <taxon>Paspalum</taxon>
    </lineage>
</organism>
<accession>A0A9W7X9P9</accession>
<proteinExistence type="predicted"/>
<evidence type="ECO:0000313" key="1">
    <source>
        <dbReference type="EMBL" id="KAJ1254354.1"/>
    </source>
</evidence>